<evidence type="ECO:0000259" key="6">
    <source>
        <dbReference type="Pfam" id="PF07980"/>
    </source>
</evidence>
<accession>A0A4U9U535</accession>
<evidence type="ECO:0000313" key="10">
    <source>
        <dbReference type="Proteomes" id="UP000308196"/>
    </source>
</evidence>
<proteinExistence type="inferred from homology"/>
<evidence type="ECO:0000256" key="2">
    <source>
        <dbReference type="ARBA" id="ARBA00006275"/>
    </source>
</evidence>
<dbReference type="KEGG" id="stha:NCTC11429_00094"/>
<dbReference type="Gene3D" id="1.25.40.390">
    <property type="match status" value="1"/>
</dbReference>
<dbReference type="PROSITE" id="PS51257">
    <property type="entry name" value="PROKAR_LIPOPROTEIN"/>
    <property type="match status" value="1"/>
</dbReference>
<evidence type="ECO:0000256" key="1">
    <source>
        <dbReference type="ARBA" id="ARBA00004442"/>
    </source>
</evidence>
<gene>
    <name evidence="8" type="ORF">ABTW24_09220</name>
    <name evidence="9" type="ORF">NCTC11429_00094</name>
</gene>
<dbReference type="InterPro" id="IPR011990">
    <property type="entry name" value="TPR-like_helical_dom_sf"/>
</dbReference>
<keyword evidence="11" id="KW-1185">Reference proteome</keyword>
<dbReference type="Pfam" id="PF14322">
    <property type="entry name" value="SusD-like_3"/>
    <property type="match status" value="1"/>
</dbReference>
<dbReference type="RefSeq" id="WP_028071414.1">
    <property type="nucleotide sequence ID" value="NZ_JBEOQA010000001.1"/>
</dbReference>
<dbReference type="InterPro" id="IPR033985">
    <property type="entry name" value="SusD-like_N"/>
</dbReference>
<keyword evidence="5" id="KW-0998">Cell outer membrane</keyword>
<dbReference type="Proteomes" id="UP001566204">
    <property type="component" value="Unassembled WGS sequence"/>
</dbReference>
<dbReference type="InterPro" id="IPR012944">
    <property type="entry name" value="SusD_RagB_dom"/>
</dbReference>
<keyword evidence="3" id="KW-0732">Signal</keyword>
<feature type="domain" description="RagB/SusD" evidence="6">
    <location>
        <begin position="314"/>
        <end position="457"/>
    </location>
</feature>
<dbReference type="CDD" id="cd08977">
    <property type="entry name" value="SusD"/>
    <property type="match status" value="1"/>
</dbReference>
<dbReference type="Pfam" id="PF07980">
    <property type="entry name" value="SusD_RagB"/>
    <property type="match status" value="1"/>
</dbReference>
<keyword evidence="4" id="KW-0472">Membrane</keyword>
<dbReference type="EMBL" id="LR590484">
    <property type="protein sequence ID" value="VTR28000.1"/>
    <property type="molecule type" value="Genomic_DNA"/>
</dbReference>
<comment type="subcellular location">
    <subcellularLocation>
        <location evidence="1">Cell outer membrane</location>
    </subcellularLocation>
</comment>
<dbReference type="SUPFAM" id="SSF48452">
    <property type="entry name" value="TPR-like"/>
    <property type="match status" value="1"/>
</dbReference>
<evidence type="ECO:0000256" key="3">
    <source>
        <dbReference type="ARBA" id="ARBA00022729"/>
    </source>
</evidence>
<reference evidence="9 10" key="1">
    <citation type="submission" date="2019-05" db="EMBL/GenBank/DDBJ databases">
        <authorList>
            <consortium name="Pathogen Informatics"/>
        </authorList>
    </citation>
    <scope>NUCLEOTIDE SEQUENCE [LARGE SCALE GENOMIC DNA]</scope>
    <source>
        <strain evidence="9 10">NCTC11429</strain>
    </source>
</reference>
<evidence type="ECO:0000313" key="9">
    <source>
        <dbReference type="EMBL" id="VTR28000.1"/>
    </source>
</evidence>
<protein>
    <submittedName>
        <fullName evidence="8 9">SusD family</fullName>
    </submittedName>
</protein>
<dbReference type="STRING" id="1123265.GCA_000686625_04857"/>
<reference evidence="8 11" key="2">
    <citation type="submission" date="2024-06" db="EMBL/GenBank/DDBJ databases">
        <title>Soil Sphingobacterium thalpophilum.</title>
        <authorList>
            <person name="Yang J."/>
            <person name="Li J."/>
        </authorList>
    </citation>
    <scope>NUCLEOTIDE SEQUENCE [LARGE SCALE GENOMIC DNA]</scope>
    <source>
        <strain evidence="8 11">22g91tb</strain>
    </source>
</reference>
<feature type="domain" description="SusD-like N-terminal" evidence="7">
    <location>
        <begin position="92"/>
        <end position="220"/>
    </location>
</feature>
<dbReference type="GO" id="GO:0009279">
    <property type="term" value="C:cell outer membrane"/>
    <property type="evidence" value="ECO:0007669"/>
    <property type="project" value="UniProtKB-SubCell"/>
</dbReference>
<evidence type="ECO:0000313" key="11">
    <source>
        <dbReference type="Proteomes" id="UP001566204"/>
    </source>
</evidence>
<comment type="similarity">
    <text evidence="2">Belongs to the SusD family.</text>
</comment>
<dbReference type="Proteomes" id="UP000308196">
    <property type="component" value="Chromosome"/>
</dbReference>
<dbReference type="EMBL" id="JBEOQB010000002">
    <property type="protein sequence ID" value="MEZ0451774.1"/>
    <property type="molecule type" value="Genomic_DNA"/>
</dbReference>
<name>A0A4U9U535_9SPHI</name>
<evidence type="ECO:0000259" key="7">
    <source>
        <dbReference type="Pfam" id="PF14322"/>
    </source>
</evidence>
<dbReference type="GeneID" id="78460932"/>
<sequence>MKTNYIKLLSFLLPVALGMSSCNKLLEVTPKYIYTTDQIYANDTMADSVVVGMYGRFAAYQNDLSLNTGLSSDELIPGINSFNPEYSFMYSYNLNPFSGQTNDFWGNLYSIIGISNAIIEGVGQSKGMTQAGKDEAIGQAKFMRALNYYFLVNLYGDVPLVLTTNYPEERLKPRAAVAAVYTQIIQDLEDASQLLGSDYPGERVKANKWAALALLSRVYLFTKDWTKAEQAASQVIAQSQLFQLGHFDRADGGEPMDIFTKNNPEQILQLWNSVGASIGIGIKGEFASFGVTEDATGLLPAFEENDKRKENFVRFEETVNGYQINKYRSNGEAGSANNEYTSVLRLGEQYLNRAEARLQLGLSTAIDDINILRRRAGLTDLSSGLSQSQARAAIVQERRVELCFEWGDRWFTLKRMGLADNVMKKAKPTTWKTFAQLYPLPTVELQNNRQLTQNPGYNN</sequence>
<evidence type="ECO:0000256" key="4">
    <source>
        <dbReference type="ARBA" id="ARBA00023136"/>
    </source>
</evidence>
<evidence type="ECO:0000313" key="8">
    <source>
        <dbReference type="EMBL" id="MEZ0451774.1"/>
    </source>
</evidence>
<evidence type="ECO:0000256" key="5">
    <source>
        <dbReference type="ARBA" id="ARBA00023237"/>
    </source>
</evidence>
<organism evidence="9 10">
    <name type="scientific">Sphingobacterium thalpophilum</name>
    <dbReference type="NCBI Taxonomy" id="259"/>
    <lineage>
        <taxon>Bacteria</taxon>
        <taxon>Pseudomonadati</taxon>
        <taxon>Bacteroidota</taxon>
        <taxon>Sphingobacteriia</taxon>
        <taxon>Sphingobacteriales</taxon>
        <taxon>Sphingobacteriaceae</taxon>
        <taxon>Sphingobacterium</taxon>
    </lineage>
</organism>
<dbReference type="AlphaFoldDB" id="A0A4U9U535"/>